<dbReference type="InterPro" id="IPR036388">
    <property type="entry name" value="WH-like_DNA-bd_sf"/>
</dbReference>
<evidence type="ECO:0000256" key="1">
    <source>
        <dbReference type="SAM" id="MobiDB-lite"/>
    </source>
</evidence>
<evidence type="ECO:0000259" key="2">
    <source>
        <dbReference type="PROSITE" id="PS51507"/>
    </source>
</evidence>
<dbReference type="InterPro" id="IPR001346">
    <property type="entry name" value="Interferon_reg_fact_DNA-bd_dom"/>
</dbReference>
<dbReference type="Gene3D" id="1.10.10.10">
    <property type="entry name" value="Winged helix-like DNA-binding domain superfamily/Winged helix DNA-binding domain"/>
    <property type="match status" value="1"/>
</dbReference>
<reference evidence="3" key="1">
    <citation type="submission" date="2020-08" db="EMBL/GenBank/DDBJ databases">
        <title>Multicomponent nature underlies the extraordinary mechanical properties of spider dragline silk.</title>
        <authorList>
            <person name="Kono N."/>
            <person name="Nakamura H."/>
            <person name="Mori M."/>
            <person name="Yoshida Y."/>
            <person name="Ohtoshi R."/>
            <person name="Malay A.D."/>
            <person name="Moran D.A.P."/>
            <person name="Tomita M."/>
            <person name="Numata K."/>
            <person name="Arakawa K."/>
        </authorList>
    </citation>
    <scope>NUCLEOTIDE SEQUENCE</scope>
</reference>
<dbReference type="Proteomes" id="UP000887013">
    <property type="component" value="Unassembled WGS sequence"/>
</dbReference>
<dbReference type="OrthoDB" id="6437671at2759"/>
<evidence type="ECO:0000313" key="4">
    <source>
        <dbReference type="Proteomes" id="UP000887013"/>
    </source>
</evidence>
<proteinExistence type="predicted"/>
<name>A0A8X6UJE8_NEPPI</name>
<dbReference type="PROSITE" id="PS51507">
    <property type="entry name" value="IRF_2"/>
    <property type="match status" value="1"/>
</dbReference>
<feature type="region of interest" description="Disordered" evidence="1">
    <location>
        <begin position="203"/>
        <end position="225"/>
    </location>
</feature>
<feature type="domain" description="IRF tryptophan pentad repeat" evidence="2">
    <location>
        <begin position="80"/>
        <end position="178"/>
    </location>
</feature>
<accession>A0A8X6UJE8</accession>
<gene>
    <name evidence="3" type="primary">AVEN_216815_1</name>
    <name evidence="3" type="ORF">NPIL_505981</name>
</gene>
<dbReference type="AlphaFoldDB" id="A0A8X6UJE8"/>
<dbReference type="GO" id="GO:0000976">
    <property type="term" value="F:transcription cis-regulatory region binding"/>
    <property type="evidence" value="ECO:0007669"/>
    <property type="project" value="InterPro"/>
</dbReference>
<organism evidence="3 4">
    <name type="scientific">Nephila pilipes</name>
    <name type="common">Giant wood spider</name>
    <name type="synonym">Nephila maculata</name>
    <dbReference type="NCBI Taxonomy" id="299642"/>
    <lineage>
        <taxon>Eukaryota</taxon>
        <taxon>Metazoa</taxon>
        <taxon>Ecdysozoa</taxon>
        <taxon>Arthropoda</taxon>
        <taxon>Chelicerata</taxon>
        <taxon>Arachnida</taxon>
        <taxon>Araneae</taxon>
        <taxon>Araneomorphae</taxon>
        <taxon>Entelegynae</taxon>
        <taxon>Araneoidea</taxon>
        <taxon>Nephilidae</taxon>
        <taxon>Nephila</taxon>
    </lineage>
</organism>
<comment type="caution">
    <text evidence="3">The sequence shown here is derived from an EMBL/GenBank/DDBJ whole genome shotgun (WGS) entry which is preliminary data.</text>
</comment>
<protein>
    <recommendedName>
        <fullName evidence="2">IRF tryptophan pentad repeat domain-containing protein</fullName>
    </recommendedName>
</protein>
<sequence>MLFVGRLTFASSSSSVLDGFSEVNHAKFAFYFAKCQFSHLRRLRVSAEIVFLLAGIKGISITLIVSPLRYKLGGKMGRKGSRLMPFFDDGLLFNKYRNLKYEDISKGIFSIYFPHKTNRLASEDELLFKDWYALKGKKYVHLKNYTEAKQAITASLRKSDYVEKVHISDNKLIYRKLTENEVADKKKVKEMFRKLKKELQDDDDLPSVDSAYSSGVDSPTGCLNNESSEDELVQAIEHDHAFGFALETKSPFGGNAFSNNSITNEYMDVGNDTVVKSQNNDFVDVKADSSSNVMYSTSVPKEILNEQDFQKLGEIPMESFNLPLLDDILPMDFDLAELFGNNKSELTPSDTDVQNFDGTIAGKKNYHCKKFAYLGKILILFCEAQQIGMYAAINDDETQIFFDEAVLQEMQGCKSVKECKFINDDILVILEPKDE</sequence>
<evidence type="ECO:0000313" key="3">
    <source>
        <dbReference type="EMBL" id="GFU23403.1"/>
    </source>
</evidence>
<keyword evidence="4" id="KW-1185">Reference proteome</keyword>
<feature type="compositionally biased region" description="Polar residues" evidence="1">
    <location>
        <begin position="210"/>
        <end position="225"/>
    </location>
</feature>
<dbReference type="EMBL" id="BMAW01127946">
    <property type="protein sequence ID" value="GFU23403.1"/>
    <property type="molecule type" value="Genomic_DNA"/>
</dbReference>